<dbReference type="AlphaFoldDB" id="A0A915J2H6"/>
<dbReference type="Proteomes" id="UP000887565">
    <property type="component" value="Unplaced"/>
</dbReference>
<organism evidence="1 2">
    <name type="scientific">Romanomermis culicivorax</name>
    <name type="common">Nematode worm</name>
    <dbReference type="NCBI Taxonomy" id="13658"/>
    <lineage>
        <taxon>Eukaryota</taxon>
        <taxon>Metazoa</taxon>
        <taxon>Ecdysozoa</taxon>
        <taxon>Nematoda</taxon>
        <taxon>Enoplea</taxon>
        <taxon>Dorylaimia</taxon>
        <taxon>Mermithida</taxon>
        <taxon>Mermithoidea</taxon>
        <taxon>Mermithidae</taxon>
        <taxon>Romanomermis</taxon>
    </lineage>
</organism>
<protein>
    <submittedName>
        <fullName evidence="2">Uncharacterized protein</fullName>
    </submittedName>
</protein>
<dbReference type="WBParaSite" id="nRc.2.0.1.t20078-RA">
    <property type="protein sequence ID" value="nRc.2.0.1.t20078-RA"/>
    <property type="gene ID" value="nRc.2.0.1.g20078"/>
</dbReference>
<sequence>MKKKKKKQKDEWNKWPEVSYKEDPSLQPKLLYEDAKRLQAALASAMKSSLTHHLMELLGFPVSPIYKLAIHNRITFKNDLLLPTEVDDVWIEHVATDQPLRDPTYHGTHYRYLPNTIISLLQVGGEWLWHLTTTMPLAAVLGSPCSPGEFAYINDMFARHTQSLNMATGTAFYACMW</sequence>
<evidence type="ECO:0000313" key="2">
    <source>
        <dbReference type="WBParaSite" id="nRc.2.0.1.t20078-RA"/>
    </source>
</evidence>
<reference evidence="2" key="1">
    <citation type="submission" date="2022-11" db="UniProtKB">
        <authorList>
            <consortium name="WormBaseParasite"/>
        </authorList>
    </citation>
    <scope>IDENTIFICATION</scope>
</reference>
<keyword evidence="1" id="KW-1185">Reference proteome</keyword>
<accession>A0A915J2H6</accession>
<evidence type="ECO:0000313" key="1">
    <source>
        <dbReference type="Proteomes" id="UP000887565"/>
    </source>
</evidence>
<proteinExistence type="predicted"/>
<name>A0A915J2H6_ROMCU</name>